<dbReference type="EMBL" id="ON649700">
    <property type="protein sequence ID" value="UVF62393.1"/>
    <property type="molecule type" value="Genomic_DNA"/>
</dbReference>
<name>A0A976YDX8_9CAUD</name>
<reference evidence="1 2" key="1">
    <citation type="submission" date="2022-05" db="EMBL/GenBank/DDBJ databases">
        <title>Diverse viruses of marine archaea discovered using metagenomics.</title>
        <authorList>
            <person name="Zhou Y."/>
        </authorList>
    </citation>
    <scope>NUCLEOTIDE SEQUENCE [LARGE SCALE GENOMIC DNA]</scope>
    <source>
        <strain evidence="1">YSH_174770</strain>
    </source>
</reference>
<evidence type="ECO:0000313" key="1">
    <source>
        <dbReference type="EMBL" id="UVF62393.1"/>
    </source>
</evidence>
<evidence type="ECO:0000313" key="2">
    <source>
        <dbReference type="Proteomes" id="UP001157003"/>
    </source>
</evidence>
<organism evidence="1 2">
    <name type="scientific">Nitrososphaeria virus YSH_174770</name>
    <dbReference type="NCBI Taxonomy" id="3071322"/>
    <lineage>
        <taxon>Viruses</taxon>
        <taxon>Duplodnaviria</taxon>
        <taxon>Heunggongvirae</taxon>
        <taxon>Uroviricota</taxon>
        <taxon>Caudoviricetes</taxon>
        <taxon>Juravirales</taxon>
        <taxon>Yangangviridae</taxon>
        <taxon>Senitvirus</taxon>
        <taxon>Senitvirus yangshanense</taxon>
    </lineage>
</organism>
<sequence>MNSSFIFSNPDYLLNSEFIHLMYRWHKYLGAENLDDDTAAQWEELLLKDFRKEANKWLKENKRKTAWKKDLR</sequence>
<proteinExistence type="predicted"/>
<dbReference type="Proteomes" id="UP001157003">
    <property type="component" value="Segment"/>
</dbReference>
<keyword evidence="2" id="KW-1185">Reference proteome</keyword>
<accession>A0A976YDX8</accession>
<protein>
    <submittedName>
        <fullName evidence="1">Uncharacterized protein</fullName>
    </submittedName>
</protein>